<dbReference type="RefSeq" id="WP_344432208.1">
    <property type="nucleotide sequence ID" value="NZ_BAAANN010000085.1"/>
</dbReference>
<reference evidence="1 2" key="1">
    <citation type="journal article" date="2019" name="Int. J. Syst. Evol. Microbiol.">
        <title>The Global Catalogue of Microorganisms (GCM) 10K type strain sequencing project: providing services to taxonomists for standard genome sequencing and annotation.</title>
        <authorList>
            <consortium name="The Broad Institute Genomics Platform"/>
            <consortium name="The Broad Institute Genome Sequencing Center for Infectious Disease"/>
            <person name="Wu L."/>
            <person name="Ma J."/>
        </authorList>
    </citation>
    <scope>NUCLEOTIDE SEQUENCE [LARGE SCALE GENOMIC DNA]</scope>
    <source>
        <strain evidence="1 2">JCM 14545</strain>
    </source>
</reference>
<dbReference type="EMBL" id="BAAANN010000085">
    <property type="protein sequence ID" value="GAA1994753.1"/>
    <property type="molecule type" value="Genomic_DNA"/>
</dbReference>
<protein>
    <recommendedName>
        <fullName evidence="3">HTH cro/C1-type domain-containing protein</fullName>
    </recommendedName>
</protein>
<keyword evidence="2" id="KW-1185">Reference proteome</keyword>
<accession>A0ABN2SYS6</accession>
<organism evidence="1 2">
    <name type="scientific">Amycolatopsis minnesotensis</name>
    <dbReference type="NCBI Taxonomy" id="337894"/>
    <lineage>
        <taxon>Bacteria</taxon>
        <taxon>Bacillati</taxon>
        <taxon>Actinomycetota</taxon>
        <taxon>Actinomycetes</taxon>
        <taxon>Pseudonocardiales</taxon>
        <taxon>Pseudonocardiaceae</taxon>
        <taxon>Amycolatopsis</taxon>
    </lineage>
</organism>
<name>A0ABN2SYS6_9PSEU</name>
<dbReference type="SUPFAM" id="SSF53756">
    <property type="entry name" value="UDP-Glycosyltransferase/glycogen phosphorylase"/>
    <property type="match status" value="1"/>
</dbReference>
<proteinExistence type="predicted"/>
<dbReference type="Proteomes" id="UP001501116">
    <property type="component" value="Unassembled WGS sequence"/>
</dbReference>
<sequence>MVRRTTAVEAEGGPLAVFARELRELRAARGSLALGIDEISSAEGIPRSTLYAALKGTRLPSREVVAALVRSWGGDEAAWIARRSVLEDAVAKSVSRRPSQSLRDGSVWTTVQTSRTVLVVVRNSISLARALDVVSLLGKDVRVQVLFTVEEGSAFASDLPTMLREQGVVEVPWHEATRRRFDLVLATEIHSRLASLMGPAVLVVRRLTEFRPPNGVGAAADRGTAGSGLGWSASPQFEHLSGVIGVADDTEVDRVRAMAPALSADPVVVGDPMLDRLVTSWPCREHYRAVLGVEEEHCLVVVTSTWGPSSLFGQYPRVPEALLEQLPENGFRVALVLHPNVWVHHGSWQITGWLRTALDHGLLLIPPLGGEQAALVAADVVIGDHGALTAYAAALDHPVLAIDDEEPVQAATRDGASADAVKRHLFDPGGDLSAQVMHARRHCAPRNSVGELAVKAAEHTQVLREVLYTALELAQPVAPPELAPVDNPVPVCRSAARPPKRLPCM</sequence>
<evidence type="ECO:0000313" key="1">
    <source>
        <dbReference type="EMBL" id="GAA1994753.1"/>
    </source>
</evidence>
<evidence type="ECO:0008006" key="3">
    <source>
        <dbReference type="Google" id="ProtNLM"/>
    </source>
</evidence>
<gene>
    <name evidence="1" type="ORF">GCM10009754_87590</name>
</gene>
<dbReference type="InterPro" id="IPR001387">
    <property type="entry name" value="Cro/C1-type_HTH"/>
</dbReference>
<dbReference type="CDD" id="cd00093">
    <property type="entry name" value="HTH_XRE"/>
    <property type="match status" value="1"/>
</dbReference>
<evidence type="ECO:0000313" key="2">
    <source>
        <dbReference type="Proteomes" id="UP001501116"/>
    </source>
</evidence>
<comment type="caution">
    <text evidence="1">The sequence shown here is derived from an EMBL/GenBank/DDBJ whole genome shotgun (WGS) entry which is preliminary data.</text>
</comment>